<name>A0A4R2S2S6_9BACL</name>
<keyword evidence="2" id="KW-0812">Transmembrane</keyword>
<accession>A0A4R2S2S6</accession>
<evidence type="ECO:0000256" key="2">
    <source>
        <dbReference type="SAM" id="Phobius"/>
    </source>
</evidence>
<reference evidence="4 5" key="1">
    <citation type="submission" date="2019-03" db="EMBL/GenBank/DDBJ databases">
        <title>Genomic Encyclopedia of Type Strains, Phase IV (KMG-IV): sequencing the most valuable type-strain genomes for metagenomic binning, comparative biology and taxonomic classification.</title>
        <authorList>
            <person name="Goeker M."/>
        </authorList>
    </citation>
    <scope>NUCLEOTIDE SEQUENCE [LARGE SCALE GENOMIC DNA]</scope>
    <source>
        <strain evidence="4 5">DSM 46831</strain>
    </source>
</reference>
<dbReference type="Proteomes" id="UP000294746">
    <property type="component" value="Unassembled WGS sequence"/>
</dbReference>
<dbReference type="RefSeq" id="WP_165873661.1">
    <property type="nucleotide sequence ID" value="NZ_SLXV01000007.1"/>
</dbReference>
<proteinExistence type="inferred from homology"/>
<comment type="similarity">
    <text evidence="1">Belongs to the LytR/CpsA/Psr (LCP) family.</text>
</comment>
<protein>
    <submittedName>
        <fullName evidence="4">LytR family transcriptional attenuator</fullName>
    </submittedName>
</protein>
<sequence length="340" mass="38920">MKNQRSEQRAARRKKRNRILFVFLALFALIGSFYIYQMWNALAKGHDSNATKSDLRQKQVEIGKEPFTVLLMGVDSRTAKGEKESWRSDVLMIAAINPEKKSASIVSIPRDTRTTIAHTNGWKDKINSAATWGREKGVDPVANVRLTVESFLESVPIDYYAKINFQGFMDVVDQLNGVDVDVKRAFTYHSFNDKILNFRLGPMHLNGEEALAYVRMRKQDPEGDHGRNRRQQEVINQLLDKLTGVQVLTQFTSLTEIVGNNFSYSFSPSEIPTLANIYRSIPKESLKHITIEAPSERINGIWYDLVSQKERDRVSNLLKKELDLPYDQNKIEVPKAKKTN</sequence>
<evidence type="ECO:0000259" key="3">
    <source>
        <dbReference type="Pfam" id="PF03816"/>
    </source>
</evidence>
<dbReference type="InterPro" id="IPR004474">
    <property type="entry name" value="LytR_CpsA_psr"/>
</dbReference>
<keyword evidence="2" id="KW-1133">Transmembrane helix</keyword>
<dbReference type="AlphaFoldDB" id="A0A4R2S2S6"/>
<feature type="transmembrane region" description="Helical" evidence="2">
    <location>
        <begin position="20"/>
        <end position="39"/>
    </location>
</feature>
<comment type="caution">
    <text evidence="4">The sequence shown here is derived from an EMBL/GenBank/DDBJ whole genome shotgun (WGS) entry which is preliminary data.</text>
</comment>
<gene>
    <name evidence="4" type="ORF">EDD57_10791</name>
</gene>
<evidence type="ECO:0000256" key="1">
    <source>
        <dbReference type="ARBA" id="ARBA00006068"/>
    </source>
</evidence>
<dbReference type="Gene3D" id="3.40.630.190">
    <property type="entry name" value="LCP protein"/>
    <property type="match status" value="1"/>
</dbReference>
<dbReference type="NCBIfam" id="TIGR00350">
    <property type="entry name" value="lytR_cpsA_psr"/>
    <property type="match status" value="1"/>
</dbReference>
<keyword evidence="5" id="KW-1185">Reference proteome</keyword>
<evidence type="ECO:0000313" key="4">
    <source>
        <dbReference type="EMBL" id="TCP69653.1"/>
    </source>
</evidence>
<dbReference type="PANTHER" id="PTHR33392:SF6">
    <property type="entry name" value="POLYISOPRENYL-TEICHOIC ACID--PEPTIDOGLYCAN TEICHOIC ACID TRANSFERASE TAGU"/>
    <property type="match status" value="1"/>
</dbReference>
<evidence type="ECO:0000313" key="5">
    <source>
        <dbReference type="Proteomes" id="UP000294746"/>
    </source>
</evidence>
<organism evidence="4 5">
    <name type="scientific">Baia soyae</name>
    <dbReference type="NCBI Taxonomy" id="1544746"/>
    <lineage>
        <taxon>Bacteria</taxon>
        <taxon>Bacillati</taxon>
        <taxon>Bacillota</taxon>
        <taxon>Bacilli</taxon>
        <taxon>Bacillales</taxon>
        <taxon>Thermoactinomycetaceae</taxon>
        <taxon>Baia</taxon>
    </lineage>
</organism>
<feature type="domain" description="Cell envelope-related transcriptional attenuator" evidence="3">
    <location>
        <begin position="87"/>
        <end position="242"/>
    </location>
</feature>
<keyword evidence="2" id="KW-0472">Membrane</keyword>
<dbReference type="EMBL" id="SLXV01000007">
    <property type="protein sequence ID" value="TCP69653.1"/>
    <property type="molecule type" value="Genomic_DNA"/>
</dbReference>
<dbReference type="Pfam" id="PF03816">
    <property type="entry name" value="LytR_cpsA_psr"/>
    <property type="match status" value="1"/>
</dbReference>
<dbReference type="PANTHER" id="PTHR33392">
    <property type="entry name" value="POLYISOPRENYL-TEICHOIC ACID--PEPTIDOGLYCAN TEICHOIC ACID TRANSFERASE TAGU"/>
    <property type="match status" value="1"/>
</dbReference>
<dbReference type="InterPro" id="IPR050922">
    <property type="entry name" value="LytR/CpsA/Psr_CW_biosynth"/>
</dbReference>